<proteinExistence type="predicted"/>
<gene>
    <name evidence="1" type="primary">clz18</name>
</gene>
<evidence type="ECO:0000313" key="1">
    <source>
        <dbReference type="EMBL" id="AHA12090.1"/>
    </source>
</evidence>
<dbReference type="SUPFAM" id="SSF47336">
    <property type="entry name" value="ACP-like"/>
    <property type="match status" value="1"/>
</dbReference>
<reference evidence="1" key="1">
    <citation type="journal article" date="2013" name="J. Am. Chem. Soc.">
        <title>Flavin-linked oxidase catalyzes pyrrolizine formation of dichloropyrrole-containing polyketide extender unit in chlorizidine a.</title>
        <authorList>
            <person name="Mantovani S.M."/>
            <person name="Moore B.S."/>
        </authorList>
    </citation>
    <scope>NUCLEOTIDE SEQUENCE</scope>
    <source>
        <strain evidence="1">CNH-287</strain>
    </source>
</reference>
<dbReference type="Gene3D" id="1.10.1200.10">
    <property type="entry name" value="ACP-like"/>
    <property type="match status" value="1"/>
</dbReference>
<dbReference type="EMBL" id="KF585133">
    <property type="protein sequence ID" value="AHA12090.1"/>
    <property type="molecule type" value="Genomic_DNA"/>
</dbReference>
<organism evidence="1">
    <name type="scientific">Streptomyces sp. CNH287</name>
    <dbReference type="NCBI Taxonomy" id="1288082"/>
    <lineage>
        <taxon>Bacteria</taxon>
        <taxon>Bacillati</taxon>
        <taxon>Actinomycetota</taxon>
        <taxon>Actinomycetes</taxon>
        <taxon>Kitasatosporales</taxon>
        <taxon>Streptomycetaceae</taxon>
        <taxon>Streptomyces</taxon>
    </lineage>
</organism>
<dbReference type="AlphaFoldDB" id="U6A130"/>
<reference evidence="1" key="2">
    <citation type="submission" date="2013-08" db="EMBL/GenBank/DDBJ databases">
        <authorList>
            <person name="Moraes Mantovani S."/>
            <person name="Moore B.S."/>
        </authorList>
    </citation>
    <scope>NUCLEOTIDE SEQUENCE</scope>
    <source>
        <strain evidence="1">CNH-287</strain>
    </source>
</reference>
<name>U6A130_9ACTN</name>
<protein>
    <submittedName>
        <fullName evidence="1">L-proline carrier protein</fullName>
    </submittedName>
</protein>
<sequence length="96" mass="10707">MTESTRTEGYEEIIAELTGFLEQRYLPEGESGLQPSSPLLEWGILTSLSTTELISFILERYRVSIPPEKIVGANFKNLDGITRLVVSLRDESADGM</sequence>
<accession>U6A130</accession>
<dbReference type="OrthoDB" id="5383272at2"/>
<dbReference type="InterPro" id="IPR036736">
    <property type="entry name" value="ACP-like_sf"/>
</dbReference>